<proteinExistence type="predicted"/>
<evidence type="ECO:0000313" key="2">
    <source>
        <dbReference type="EMBL" id="RZT97385.1"/>
    </source>
</evidence>
<dbReference type="EMBL" id="SHKN01000001">
    <property type="protein sequence ID" value="RZT97385.1"/>
    <property type="molecule type" value="Genomic_DNA"/>
</dbReference>
<accession>A0A4V2FTA4</accession>
<protein>
    <submittedName>
        <fullName evidence="2">Uncharacterized protein</fullName>
    </submittedName>
</protein>
<keyword evidence="1" id="KW-0812">Transmembrane</keyword>
<keyword evidence="1" id="KW-0472">Membrane</keyword>
<keyword evidence="3" id="KW-1185">Reference proteome</keyword>
<gene>
    <name evidence="2" type="ORF">EV201_2053</name>
</gene>
<organism evidence="2 3">
    <name type="scientific">Ancylomarina subtilis</name>
    <dbReference type="NCBI Taxonomy" id="1639035"/>
    <lineage>
        <taxon>Bacteria</taxon>
        <taxon>Pseudomonadati</taxon>
        <taxon>Bacteroidota</taxon>
        <taxon>Bacteroidia</taxon>
        <taxon>Marinilabiliales</taxon>
        <taxon>Marinifilaceae</taxon>
        <taxon>Ancylomarina</taxon>
    </lineage>
</organism>
<comment type="caution">
    <text evidence="2">The sequence shown here is derived from an EMBL/GenBank/DDBJ whole genome shotgun (WGS) entry which is preliminary data.</text>
</comment>
<keyword evidence="1" id="KW-1133">Transmembrane helix</keyword>
<name>A0A4V2FTA4_9BACT</name>
<reference evidence="2 3" key="1">
    <citation type="submission" date="2019-02" db="EMBL/GenBank/DDBJ databases">
        <title>Genomic Encyclopedia of Type Strains, Phase IV (KMG-IV): sequencing the most valuable type-strain genomes for metagenomic binning, comparative biology and taxonomic classification.</title>
        <authorList>
            <person name="Goeker M."/>
        </authorList>
    </citation>
    <scope>NUCLEOTIDE SEQUENCE [LARGE SCALE GENOMIC DNA]</scope>
    <source>
        <strain evidence="2 3">DSM 28825</strain>
    </source>
</reference>
<evidence type="ECO:0000256" key="1">
    <source>
        <dbReference type="SAM" id="Phobius"/>
    </source>
</evidence>
<evidence type="ECO:0000313" key="3">
    <source>
        <dbReference type="Proteomes" id="UP000293562"/>
    </source>
</evidence>
<dbReference type="Proteomes" id="UP000293562">
    <property type="component" value="Unassembled WGS sequence"/>
</dbReference>
<feature type="transmembrane region" description="Helical" evidence="1">
    <location>
        <begin position="30"/>
        <end position="50"/>
    </location>
</feature>
<dbReference type="AlphaFoldDB" id="A0A4V2FTA4"/>
<sequence length="68" mass="7818">MDLESKIRDSSKSDFYFYAASLKVRESRSILYSVGLFAFKLICYGLNGSIGAKSLFRRQNVLWKPEES</sequence>